<dbReference type="Proteomes" id="UP001257909">
    <property type="component" value="Unassembled WGS sequence"/>
</dbReference>
<evidence type="ECO:0000313" key="2">
    <source>
        <dbReference type="EMBL" id="MDR7122656.1"/>
    </source>
</evidence>
<gene>
    <name evidence="2" type="ORF">J2W69_003631</name>
</gene>
<organism evidence="2 3">
    <name type="scientific">Rheinheimera soli</name>
    <dbReference type="NCBI Taxonomy" id="443616"/>
    <lineage>
        <taxon>Bacteria</taxon>
        <taxon>Pseudomonadati</taxon>
        <taxon>Pseudomonadota</taxon>
        <taxon>Gammaproteobacteria</taxon>
        <taxon>Chromatiales</taxon>
        <taxon>Chromatiaceae</taxon>
        <taxon>Rheinheimera</taxon>
    </lineage>
</organism>
<dbReference type="EMBL" id="JAVDWR010000019">
    <property type="protein sequence ID" value="MDR7122656.1"/>
    <property type="molecule type" value="Genomic_DNA"/>
</dbReference>
<protein>
    <recommendedName>
        <fullName evidence="1">Spore protein YkvP/CgeB glycosyl transferase-like domain-containing protein</fullName>
    </recommendedName>
</protein>
<dbReference type="Pfam" id="PF13524">
    <property type="entry name" value="Glyco_trans_1_2"/>
    <property type="match status" value="1"/>
</dbReference>
<comment type="caution">
    <text evidence="2">The sequence shown here is derived from an EMBL/GenBank/DDBJ whole genome shotgun (WGS) entry which is preliminary data.</text>
</comment>
<evidence type="ECO:0000313" key="3">
    <source>
        <dbReference type="Proteomes" id="UP001257909"/>
    </source>
</evidence>
<sequence length="375" mass="42222">MKTNYVLIISGQFQYGVASNFLQELAIELGRLNYEVLWFPLSAEQSHEQHLLHLYNLIANKNIKFIFGINGLGLDYVSCLDALNQLPCFSWLLDHPVHHYQRFAAHKTWLKLLCVDQSHVNWLTRLGFDAEQFLHATKVRSLAPRPATDVGILFPASYFDETAQISALHAAHPKLLELLMDPAVDSLPTLLSVLRFGEKGGVLEADANTLNFLRLADLFLRGRNRNQLVHDFAEAGIQLAIAGRGWNEVGASSHLILRSMTWQELKQLFSRSQFVLHDHPGFSAGLHERLLTSLAAGTAVLTRHNSFLEQQFSPAEGVYGFHQASELLQLGLDEHKPEQIAQSEALLRHSWSCRANQLLQLVGKEHSDSAELVMR</sequence>
<proteinExistence type="predicted"/>
<reference evidence="2 3" key="1">
    <citation type="submission" date="2023-07" db="EMBL/GenBank/DDBJ databases">
        <title>Sorghum-associated microbial communities from plants grown in Nebraska, USA.</title>
        <authorList>
            <person name="Schachtman D."/>
        </authorList>
    </citation>
    <scope>NUCLEOTIDE SEQUENCE [LARGE SCALE GENOMIC DNA]</scope>
    <source>
        <strain evidence="2 3">4138</strain>
    </source>
</reference>
<keyword evidence="3" id="KW-1185">Reference proteome</keyword>
<dbReference type="RefSeq" id="WP_310281045.1">
    <property type="nucleotide sequence ID" value="NZ_JAVDWR010000019.1"/>
</dbReference>
<dbReference type="InterPro" id="IPR055259">
    <property type="entry name" value="YkvP/CgeB_Glyco_trans-like"/>
</dbReference>
<accession>A0ABU1W3W9</accession>
<feature type="domain" description="Spore protein YkvP/CgeB glycosyl transferase-like" evidence="1">
    <location>
        <begin position="226"/>
        <end position="360"/>
    </location>
</feature>
<name>A0ABU1W3W9_9GAMM</name>
<evidence type="ECO:0000259" key="1">
    <source>
        <dbReference type="Pfam" id="PF13524"/>
    </source>
</evidence>